<dbReference type="Gene3D" id="3.30.450.40">
    <property type="match status" value="1"/>
</dbReference>
<dbReference type="InterPro" id="IPR001633">
    <property type="entry name" value="EAL_dom"/>
</dbReference>
<dbReference type="PANTHER" id="PTHR33121">
    <property type="entry name" value="CYCLIC DI-GMP PHOSPHODIESTERASE PDEF"/>
    <property type="match status" value="1"/>
</dbReference>
<dbReference type="InterPro" id="IPR029016">
    <property type="entry name" value="GAF-like_dom_sf"/>
</dbReference>
<dbReference type="RefSeq" id="WP_089251301.1">
    <property type="nucleotide sequence ID" value="NZ_FZOW01000019.1"/>
</dbReference>
<dbReference type="Pfam" id="PF01590">
    <property type="entry name" value="GAF"/>
    <property type="match status" value="1"/>
</dbReference>
<dbReference type="InterPro" id="IPR003018">
    <property type="entry name" value="GAF"/>
</dbReference>
<dbReference type="Pfam" id="PF00563">
    <property type="entry name" value="EAL"/>
    <property type="match status" value="1"/>
</dbReference>
<evidence type="ECO:0000313" key="4">
    <source>
        <dbReference type="Proteomes" id="UP000198327"/>
    </source>
</evidence>
<dbReference type="SMART" id="SM00052">
    <property type="entry name" value="EAL"/>
    <property type="match status" value="1"/>
</dbReference>
<dbReference type="AlphaFoldDB" id="A0A239MPG6"/>
<dbReference type="Proteomes" id="UP000198327">
    <property type="component" value="Unassembled WGS sequence"/>
</dbReference>
<dbReference type="EMBL" id="FZOW01000019">
    <property type="protein sequence ID" value="SNT43739.1"/>
    <property type="molecule type" value="Genomic_DNA"/>
</dbReference>
<feature type="domain" description="EAL" evidence="2">
    <location>
        <begin position="173"/>
        <end position="425"/>
    </location>
</feature>
<dbReference type="GO" id="GO:0071111">
    <property type="term" value="F:cyclic-guanylate-specific phosphodiesterase activity"/>
    <property type="evidence" value="ECO:0007669"/>
    <property type="project" value="InterPro"/>
</dbReference>
<dbReference type="PANTHER" id="PTHR33121:SF70">
    <property type="entry name" value="SIGNALING PROTEIN YKOW"/>
    <property type="match status" value="1"/>
</dbReference>
<dbReference type="CDD" id="cd01948">
    <property type="entry name" value="EAL"/>
    <property type="match status" value="1"/>
</dbReference>
<dbReference type="SMART" id="SM00065">
    <property type="entry name" value="GAF"/>
    <property type="match status" value="1"/>
</dbReference>
<dbReference type="SUPFAM" id="SSF55781">
    <property type="entry name" value="GAF domain-like"/>
    <property type="match status" value="1"/>
</dbReference>
<evidence type="ECO:0000259" key="2">
    <source>
        <dbReference type="PROSITE" id="PS50883"/>
    </source>
</evidence>
<evidence type="ECO:0000313" key="3">
    <source>
        <dbReference type="EMBL" id="SNT43739.1"/>
    </source>
</evidence>
<reference evidence="4" key="1">
    <citation type="submission" date="2017-06" db="EMBL/GenBank/DDBJ databases">
        <authorList>
            <person name="Varghese N."/>
            <person name="Submissions S."/>
        </authorList>
    </citation>
    <scope>NUCLEOTIDE SEQUENCE [LARGE SCALE GENOMIC DNA]</scope>
    <source>
        <strain evidence="4">JCM 23211</strain>
    </source>
</reference>
<gene>
    <name evidence="3" type="ORF">SAMN05421642_11985</name>
</gene>
<dbReference type="InterPro" id="IPR035919">
    <property type="entry name" value="EAL_sf"/>
</dbReference>
<feature type="region of interest" description="Disordered" evidence="1">
    <location>
        <begin position="1"/>
        <end position="23"/>
    </location>
</feature>
<dbReference type="OrthoDB" id="23692at2"/>
<dbReference type="STRING" id="398843.A3K89_24565"/>
<keyword evidence="4" id="KW-1185">Reference proteome</keyword>
<dbReference type="Gene3D" id="3.20.20.450">
    <property type="entry name" value="EAL domain"/>
    <property type="match status" value="1"/>
</dbReference>
<organism evidence="3 4">
    <name type="scientific">Rhodococcoides kyotonense</name>
    <dbReference type="NCBI Taxonomy" id="398843"/>
    <lineage>
        <taxon>Bacteria</taxon>
        <taxon>Bacillati</taxon>
        <taxon>Actinomycetota</taxon>
        <taxon>Actinomycetes</taxon>
        <taxon>Mycobacteriales</taxon>
        <taxon>Nocardiaceae</taxon>
        <taxon>Rhodococcoides</taxon>
    </lineage>
</organism>
<dbReference type="SUPFAM" id="SSF141868">
    <property type="entry name" value="EAL domain-like"/>
    <property type="match status" value="1"/>
</dbReference>
<name>A0A239MPG6_9NOCA</name>
<proteinExistence type="predicted"/>
<accession>A0A239MPG6</accession>
<sequence length="434" mass="47688">MEHDAVEPNRRSQARRQSDSARRYLDLEATTPALRATVELAARTVGFAIAQLNVLDEKTQYTLVNIGGPPVSTVDRSTTLCDDVVRSEKPAVVSRTRVDATVRQRNILDEVGVAAYASVPLRGREGLVIGTLCLLDRMPREFGDGQFQELEQFASILEEQLDLHRRVGSSPTRLDSDYDLAGALDAGQMVPWFQPIVDMRTDETVGFEALARWHHPTRGLVSPADFVPFAESTELIIDVDLEVMRQSVAEAEAWHTVRPDLRLSVNLSGRHLKHPDAVAQLQAAVAASSVSPSMISLELTETTSVSDGPLIRRHIDDVHALGFRVLLDDFGSGWSSLERLVTLEPDGIKIDGQLTRYIDTERGRALLRALSAVAQDLGISMIIEGVETREQAQIALDLGCTLAQGFLWSRPKSASAVKRSLGLDQSPRTSRRSG</sequence>
<evidence type="ECO:0000256" key="1">
    <source>
        <dbReference type="SAM" id="MobiDB-lite"/>
    </source>
</evidence>
<protein>
    <submittedName>
        <fullName evidence="3">EAL domain, c-di-GMP-specific phosphodiesterase class I (Or its enzymatically inactive variant)</fullName>
    </submittedName>
</protein>
<dbReference type="PROSITE" id="PS50883">
    <property type="entry name" value="EAL"/>
    <property type="match status" value="1"/>
</dbReference>
<dbReference type="InterPro" id="IPR050706">
    <property type="entry name" value="Cyclic-di-GMP_PDE-like"/>
</dbReference>